<organism evidence="5 6">
    <name type="scientific">Chlorella ohadii</name>
    <dbReference type="NCBI Taxonomy" id="2649997"/>
    <lineage>
        <taxon>Eukaryota</taxon>
        <taxon>Viridiplantae</taxon>
        <taxon>Chlorophyta</taxon>
        <taxon>core chlorophytes</taxon>
        <taxon>Trebouxiophyceae</taxon>
        <taxon>Chlorellales</taxon>
        <taxon>Chlorellaceae</taxon>
        <taxon>Chlorella clade</taxon>
        <taxon>Chlorella</taxon>
    </lineage>
</organism>
<dbReference type="Gene3D" id="1.25.40.20">
    <property type="entry name" value="Ankyrin repeat-containing domain"/>
    <property type="match status" value="2"/>
</dbReference>
<name>A0AAD5H5X4_9CHLO</name>
<evidence type="ECO:0000256" key="4">
    <source>
        <dbReference type="SAM" id="SignalP"/>
    </source>
</evidence>
<dbReference type="AlphaFoldDB" id="A0AAD5H5X4"/>
<evidence type="ECO:0000313" key="6">
    <source>
        <dbReference type="Proteomes" id="UP001205105"/>
    </source>
</evidence>
<keyword evidence="2 3" id="KW-0040">ANK repeat</keyword>
<dbReference type="InterPro" id="IPR036770">
    <property type="entry name" value="Ankyrin_rpt-contain_sf"/>
</dbReference>
<dbReference type="Proteomes" id="UP001205105">
    <property type="component" value="Unassembled WGS sequence"/>
</dbReference>
<dbReference type="PANTHER" id="PTHR24198">
    <property type="entry name" value="ANKYRIN REPEAT AND PROTEIN KINASE DOMAIN-CONTAINING PROTEIN"/>
    <property type="match status" value="1"/>
</dbReference>
<feature type="repeat" description="ANK" evidence="3">
    <location>
        <begin position="89"/>
        <end position="111"/>
    </location>
</feature>
<sequence>MLRAAAFWGYTNLLRLLLLLITPTAFMAALEGLPEVFEMAYTVFEVGQDINLSDLAWSPLHTAAAGGSTTCAAALLDTEPRLATLPTVNGFLPAHIAALHGHAEVLQLLLEGPEADAAGTQTEEGLLPLHCAAMDGRIECVRLLLGVAPASAAAQTDAGTTALHIASMCARPLGGGSDHAAVRAESCNGSLDRAFSDAVASHLPLSVAEWSLVPETCPGLSRALPAVLPHGHEQAGQLVRRLTQADKARLRTAALSMARMQKLARASLPPALFERIVAEMFTE</sequence>
<evidence type="ECO:0000256" key="1">
    <source>
        <dbReference type="ARBA" id="ARBA00022737"/>
    </source>
</evidence>
<keyword evidence="6" id="KW-1185">Reference proteome</keyword>
<protein>
    <submittedName>
        <fullName evidence="5">Uncharacterized protein</fullName>
    </submittedName>
</protein>
<dbReference type="PANTHER" id="PTHR24198:SF193">
    <property type="match status" value="1"/>
</dbReference>
<dbReference type="SUPFAM" id="SSF48403">
    <property type="entry name" value="Ankyrin repeat"/>
    <property type="match status" value="1"/>
</dbReference>
<dbReference type="InterPro" id="IPR002110">
    <property type="entry name" value="Ankyrin_rpt"/>
</dbReference>
<proteinExistence type="predicted"/>
<dbReference type="EMBL" id="JADXDR010000022">
    <property type="protein sequence ID" value="KAI7845031.1"/>
    <property type="molecule type" value="Genomic_DNA"/>
</dbReference>
<accession>A0AAD5H5X4</accession>
<keyword evidence="1" id="KW-0677">Repeat</keyword>
<comment type="caution">
    <text evidence="5">The sequence shown here is derived from an EMBL/GenBank/DDBJ whole genome shotgun (WGS) entry which is preliminary data.</text>
</comment>
<evidence type="ECO:0000256" key="2">
    <source>
        <dbReference type="ARBA" id="ARBA00023043"/>
    </source>
</evidence>
<feature type="signal peptide" evidence="4">
    <location>
        <begin position="1"/>
        <end position="28"/>
    </location>
</feature>
<feature type="repeat" description="ANK" evidence="3">
    <location>
        <begin position="124"/>
        <end position="145"/>
    </location>
</feature>
<dbReference type="SMART" id="SM00248">
    <property type="entry name" value="ANK"/>
    <property type="match status" value="3"/>
</dbReference>
<evidence type="ECO:0000256" key="3">
    <source>
        <dbReference type="PROSITE-ProRule" id="PRU00023"/>
    </source>
</evidence>
<dbReference type="PROSITE" id="PS50088">
    <property type="entry name" value="ANK_REPEAT"/>
    <property type="match status" value="2"/>
</dbReference>
<reference evidence="5" key="1">
    <citation type="submission" date="2020-11" db="EMBL/GenBank/DDBJ databases">
        <title>Chlorella ohadii genome sequencing and assembly.</title>
        <authorList>
            <person name="Murik O."/>
            <person name="Treves H."/>
            <person name="Kedem I."/>
            <person name="Shotland Y."/>
            <person name="Kaplan A."/>
        </authorList>
    </citation>
    <scope>NUCLEOTIDE SEQUENCE</scope>
    <source>
        <strain evidence="5">1</strain>
    </source>
</reference>
<feature type="chain" id="PRO_5042187641" evidence="4">
    <location>
        <begin position="29"/>
        <end position="283"/>
    </location>
</feature>
<dbReference type="PROSITE" id="PS50297">
    <property type="entry name" value="ANK_REP_REGION"/>
    <property type="match status" value="2"/>
</dbReference>
<evidence type="ECO:0000313" key="5">
    <source>
        <dbReference type="EMBL" id="KAI7845031.1"/>
    </source>
</evidence>
<keyword evidence="4" id="KW-0732">Signal</keyword>
<dbReference type="Pfam" id="PF12796">
    <property type="entry name" value="Ank_2"/>
    <property type="match status" value="2"/>
</dbReference>
<gene>
    <name evidence="5" type="ORF">COHA_001397</name>
</gene>